<dbReference type="PANTHER" id="PTHR30472:SF27">
    <property type="entry name" value="PETROBACTIN IMPORT SYSTEM PERMEASE PROTEIN YCLN"/>
    <property type="match status" value="1"/>
</dbReference>
<dbReference type="RefSeq" id="WP_206937784.1">
    <property type="nucleotide sequence ID" value="NZ_JAFLNF010000001.1"/>
</dbReference>
<evidence type="ECO:0000256" key="7">
    <source>
        <dbReference type="ARBA" id="ARBA00023136"/>
    </source>
</evidence>
<sequence>MPRETPPQRPWIRVTLTTSIVAILLCLILISLSIGVIETSLADLFSQAADGEGLLLLSRLPRTLATLLAGASLAVAGFILQTLVQNRFVEPATVGTADSAALGLIGVSIVLPDAGIFSKMLVGSLAAFVGALGFLALVKRLPRTQPLLVPLCGIFYGGVISSVATFLAYENDLMQYIGIWMNGEFSGVLQGRYELLWASGLIALAGYAYADKFTIAGLGRDTASGLGLNYSQTIHLGLAIVAMVTAFTVITVGMLPFVGLVVPNIVSRFVGDNSRKVLPLVALVGGTFVLGSDILGRVLRFPYEIPAGAIFGVIGTFVFLWLLLARPSRA</sequence>
<organism evidence="9 10">
    <name type="scientific">Roseibium limicola</name>
    <dbReference type="NCBI Taxonomy" id="2816037"/>
    <lineage>
        <taxon>Bacteria</taxon>
        <taxon>Pseudomonadati</taxon>
        <taxon>Pseudomonadota</taxon>
        <taxon>Alphaproteobacteria</taxon>
        <taxon>Hyphomicrobiales</taxon>
        <taxon>Stappiaceae</taxon>
        <taxon>Roseibium</taxon>
    </lineage>
</organism>
<evidence type="ECO:0000256" key="6">
    <source>
        <dbReference type="ARBA" id="ARBA00022989"/>
    </source>
</evidence>
<dbReference type="GO" id="GO:0005886">
    <property type="term" value="C:plasma membrane"/>
    <property type="evidence" value="ECO:0007669"/>
    <property type="project" value="UniProtKB-SubCell"/>
</dbReference>
<dbReference type="PANTHER" id="PTHR30472">
    <property type="entry name" value="FERRIC ENTEROBACTIN TRANSPORT SYSTEM PERMEASE PROTEIN"/>
    <property type="match status" value="1"/>
</dbReference>
<dbReference type="Pfam" id="PF01032">
    <property type="entry name" value="FecCD"/>
    <property type="match status" value="1"/>
</dbReference>
<keyword evidence="4" id="KW-1003">Cell membrane</keyword>
<keyword evidence="10" id="KW-1185">Reference proteome</keyword>
<name>A0A939J3Q8_9HYPH</name>
<comment type="similarity">
    <text evidence="2">Belongs to the binding-protein-dependent transport system permease family. FecCD subfamily.</text>
</comment>
<feature type="transmembrane region" description="Helical" evidence="8">
    <location>
        <begin position="92"/>
        <end position="111"/>
    </location>
</feature>
<evidence type="ECO:0000256" key="2">
    <source>
        <dbReference type="ARBA" id="ARBA00007935"/>
    </source>
</evidence>
<feature type="transmembrane region" description="Helical" evidence="8">
    <location>
        <begin position="117"/>
        <end position="138"/>
    </location>
</feature>
<evidence type="ECO:0000256" key="3">
    <source>
        <dbReference type="ARBA" id="ARBA00022448"/>
    </source>
</evidence>
<evidence type="ECO:0000256" key="1">
    <source>
        <dbReference type="ARBA" id="ARBA00004651"/>
    </source>
</evidence>
<dbReference type="GO" id="GO:0022857">
    <property type="term" value="F:transmembrane transporter activity"/>
    <property type="evidence" value="ECO:0007669"/>
    <property type="project" value="InterPro"/>
</dbReference>
<keyword evidence="7 8" id="KW-0472">Membrane</keyword>
<evidence type="ECO:0000313" key="10">
    <source>
        <dbReference type="Proteomes" id="UP000664779"/>
    </source>
</evidence>
<dbReference type="SUPFAM" id="SSF81345">
    <property type="entry name" value="ABC transporter involved in vitamin B12 uptake, BtuC"/>
    <property type="match status" value="1"/>
</dbReference>
<protein>
    <submittedName>
        <fullName evidence="9">Iron chelate uptake ABC transporter family permease subunit</fullName>
    </submittedName>
</protein>
<dbReference type="InterPro" id="IPR037294">
    <property type="entry name" value="ABC_BtuC-like"/>
</dbReference>
<accession>A0A939J3Q8</accession>
<keyword evidence="6 8" id="KW-1133">Transmembrane helix</keyword>
<comment type="caution">
    <text evidence="9">The sequence shown here is derived from an EMBL/GenBank/DDBJ whole genome shotgun (WGS) entry which is preliminary data.</text>
</comment>
<dbReference type="Proteomes" id="UP000664779">
    <property type="component" value="Unassembled WGS sequence"/>
</dbReference>
<dbReference type="Gene3D" id="1.10.3470.10">
    <property type="entry name" value="ABC transporter involved in vitamin B12 uptake, BtuC"/>
    <property type="match status" value="1"/>
</dbReference>
<dbReference type="EMBL" id="JAFLNF010000001">
    <property type="protein sequence ID" value="MBO0343955.1"/>
    <property type="molecule type" value="Genomic_DNA"/>
</dbReference>
<gene>
    <name evidence="9" type="ORF">J0X15_01885</name>
</gene>
<reference evidence="9" key="1">
    <citation type="submission" date="2021-03" db="EMBL/GenBank/DDBJ databases">
        <title>Roseibium sp. CAU 1637 isolated from Incheon.</title>
        <authorList>
            <person name="Kim W."/>
        </authorList>
    </citation>
    <scope>NUCLEOTIDE SEQUENCE</scope>
    <source>
        <strain evidence="9">CAU 1637</strain>
    </source>
</reference>
<keyword evidence="3" id="KW-0813">Transport</keyword>
<dbReference type="AlphaFoldDB" id="A0A939J3Q8"/>
<dbReference type="InterPro" id="IPR000522">
    <property type="entry name" value="ABC_transptr_permease_BtuC"/>
</dbReference>
<feature type="transmembrane region" description="Helical" evidence="8">
    <location>
        <begin position="236"/>
        <end position="265"/>
    </location>
</feature>
<feature type="transmembrane region" description="Helical" evidence="8">
    <location>
        <begin position="305"/>
        <end position="324"/>
    </location>
</feature>
<feature type="transmembrane region" description="Helical" evidence="8">
    <location>
        <begin position="63"/>
        <end position="80"/>
    </location>
</feature>
<feature type="transmembrane region" description="Helical" evidence="8">
    <location>
        <begin position="277"/>
        <end position="299"/>
    </location>
</feature>
<proteinExistence type="inferred from homology"/>
<dbReference type="GO" id="GO:0033214">
    <property type="term" value="P:siderophore-iron import into cell"/>
    <property type="evidence" value="ECO:0007669"/>
    <property type="project" value="TreeGrafter"/>
</dbReference>
<dbReference type="CDD" id="cd06550">
    <property type="entry name" value="TM_ABC_iron-siderophores_like"/>
    <property type="match status" value="1"/>
</dbReference>
<comment type="subcellular location">
    <subcellularLocation>
        <location evidence="1">Cell membrane</location>
        <topology evidence="1">Multi-pass membrane protein</topology>
    </subcellularLocation>
</comment>
<evidence type="ECO:0000256" key="8">
    <source>
        <dbReference type="SAM" id="Phobius"/>
    </source>
</evidence>
<evidence type="ECO:0000256" key="5">
    <source>
        <dbReference type="ARBA" id="ARBA00022692"/>
    </source>
</evidence>
<keyword evidence="5 8" id="KW-0812">Transmembrane</keyword>
<feature type="transmembrane region" description="Helical" evidence="8">
    <location>
        <begin position="12"/>
        <end position="37"/>
    </location>
</feature>
<evidence type="ECO:0000256" key="4">
    <source>
        <dbReference type="ARBA" id="ARBA00022475"/>
    </source>
</evidence>
<feature type="transmembrane region" description="Helical" evidence="8">
    <location>
        <begin position="147"/>
        <end position="169"/>
    </location>
</feature>
<evidence type="ECO:0000313" key="9">
    <source>
        <dbReference type="EMBL" id="MBO0343955.1"/>
    </source>
</evidence>